<evidence type="ECO:0000313" key="9">
    <source>
        <dbReference type="EMBL" id="PPQ82954.1"/>
    </source>
</evidence>
<keyword evidence="2 7" id="KW-0732">Signal</keyword>
<keyword evidence="10" id="KW-1185">Reference proteome</keyword>
<keyword evidence="3" id="KW-0256">Endoplasmic reticulum</keyword>
<feature type="region of interest" description="Disordered" evidence="6">
    <location>
        <begin position="324"/>
        <end position="368"/>
    </location>
</feature>
<dbReference type="PROSITE" id="PS50005">
    <property type="entry name" value="TPR"/>
    <property type="match status" value="2"/>
</dbReference>
<dbReference type="GO" id="GO:0034975">
    <property type="term" value="P:protein folding in endoplasmic reticulum"/>
    <property type="evidence" value="ECO:0007669"/>
    <property type="project" value="TreeGrafter"/>
</dbReference>
<feature type="repeat" description="TPR" evidence="4">
    <location>
        <begin position="67"/>
        <end position="100"/>
    </location>
</feature>
<dbReference type="SUPFAM" id="SSF48452">
    <property type="entry name" value="TPR-like"/>
    <property type="match status" value="2"/>
</dbReference>
<dbReference type="GO" id="GO:0051787">
    <property type="term" value="F:misfolded protein binding"/>
    <property type="evidence" value="ECO:0007669"/>
    <property type="project" value="TreeGrafter"/>
</dbReference>
<evidence type="ECO:0000256" key="3">
    <source>
        <dbReference type="ARBA" id="ARBA00022824"/>
    </source>
</evidence>
<dbReference type="AlphaFoldDB" id="A0A409WWP3"/>
<evidence type="ECO:0000256" key="2">
    <source>
        <dbReference type="ARBA" id="ARBA00022729"/>
    </source>
</evidence>
<dbReference type="Gene3D" id="1.10.287.110">
    <property type="entry name" value="DnaJ domain"/>
    <property type="match status" value="1"/>
</dbReference>
<dbReference type="SMART" id="SM00271">
    <property type="entry name" value="DnaJ"/>
    <property type="match status" value="1"/>
</dbReference>
<feature type="chain" id="PRO_5019522135" description="J domain-containing protein" evidence="7">
    <location>
        <begin position="23"/>
        <end position="516"/>
    </location>
</feature>
<feature type="non-terminal residue" evidence="9">
    <location>
        <position position="516"/>
    </location>
</feature>
<gene>
    <name evidence="9" type="ORF">CVT24_012878</name>
</gene>
<dbReference type="PANTHER" id="PTHR44140:SF2">
    <property type="entry name" value="LD25575P"/>
    <property type="match status" value="1"/>
</dbReference>
<feature type="signal peptide" evidence="7">
    <location>
        <begin position="1"/>
        <end position="22"/>
    </location>
</feature>
<evidence type="ECO:0000256" key="5">
    <source>
        <dbReference type="SAM" id="Coils"/>
    </source>
</evidence>
<dbReference type="SMART" id="SM00028">
    <property type="entry name" value="TPR"/>
    <property type="match status" value="3"/>
</dbReference>
<dbReference type="PROSITE" id="PS50076">
    <property type="entry name" value="DNAJ_2"/>
    <property type="match status" value="1"/>
</dbReference>
<dbReference type="InParanoid" id="A0A409WWP3"/>
<dbReference type="EMBL" id="NHTK01005090">
    <property type="protein sequence ID" value="PPQ82954.1"/>
    <property type="molecule type" value="Genomic_DNA"/>
</dbReference>
<dbReference type="InterPro" id="IPR051727">
    <property type="entry name" value="DnaJ_C3_Co-chaperones"/>
</dbReference>
<dbReference type="CDD" id="cd06257">
    <property type="entry name" value="DnaJ"/>
    <property type="match status" value="1"/>
</dbReference>
<comment type="subcellular location">
    <subcellularLocation>
        <location evidence="1">Endoplasmic reticulum</location>
    </subcellularLocation>
</comment>
<evidence type="ECO:0000256" key="7">
    <source>
        <dbReference type="SAM" id="SignalP"/>
    </source>
</evidence>
<feature type="coiled-coil region" evidence="5">
    <location>
        <begin position="135"/>
        <end position="162"/>
    </location>
</feature>
<evidence type="ECO:0000256" key="1">
    <source>
        <dbReference type="ARBA" id="ARBA00004240"/>
    </source>
</evidence>
<dbReference type="InterPro" id="IPR001623">
    <property type="entry name" value="DnaJ_domain"/>
</dbReference>
<proteinExistence type="predicted"/>
<evidence type="ECO:0000256" key="6">
    <source>
        <dbReference type="SAM" id="MobiDB-lite"/>
    </source>
</evidence>
<dbReference type="STRING" id="181874.A0A409WWP3"/>
<dbReference type="Proteomes" id="UP000284842">
    <property type="component" value="Unassembled WGS sequence"/>
</dbReference>
<reference evidence="9 10" key="1">
    <citation type="journal article" date="2018" name="Evol. Lett.">
        <title>Horizontal gene cluster transfer increased hallucinogenic mushroom diversity.</title>
        <authorList>
            <person name="Reynolds H.T."/>
            <person name="Vijayakumar V."/>
            <person name="Gluck-Thaler E."/>
            <person name="Korotkin H.B."/>
            <person name="Matheny P.B."/>
            <person name="Slot J.C."/>
        </authorList>
    </citation>
    <scope>NUCLEOTIDE SEQUENCE [LARGE SCALE GENOMIC DNA]</scope>
    <source>
        <strain evidence="9 10">2629</strain>
    </source>
</reference>
<dbReference type="GO" id="GO:0005783">
    <property type="term" value="C:endoplasmic reticulum"/>
    <property type="evidence" value="ECO:0007669"/>
    <property type="project" value="UniProtKB-SubCell"/>
</dbReference>
<evidence type="ECO:0000259" key="8">
    <source>
        <dbReference type="PROSITE" id="PS50076"/>
    </source>
</evidence>
<dbReference type="Pfam" id="PF13414">
    <property type="entry name" value="TPR_11"/>
    <property type="match status" value="1"/>
</dbReference>
<dbReference type="Gene3D" id="1.25.40.10">
    <property type="entry name" value="Tetratricopeptide repeat domain"/>
    <property type="match status" value="2"/>
</dbReference>
<accession>A0A409WWP3</accession>
<keyword evidence="4" id="KW-0802">TPR repeat</keyword>
<keyword evidence="5" id="KW-0175">Coiled coil</keyword>
<dbReference type="InterPro" id="IPR011990">
    <property type="entry name" value="TPR-like_helical_dom_sf"/>
</dbReference>
<protein>
    <recommendedName>
        <fullName evidence="8">J domain-containing protein</fullName>
    </recommendedName>
</protein>
<organism evidence="9 10">
    <name type="scientific">Panaeolus cyanescens</name>
    <dbReference type="NCBI Taxonomy" id="181874"/>
    <lineage>
        <taxon>Eukaryota</taxon>
        <taxon>Fungi</taxon>
        <taxon>Dikarya</taxon>
        <taxon>Basidiomycota</taxon>
        <taxon>Agaricomycotina</taxon>
        <taxon>Agaricomycetes</taxon>
        <taxon>Agaricomycetidae</taxon>
        <taxon>Agaricales</taxon>
        <taxon>Agaricineae</taxon>
        <taxon>Galeropsidaceae</taxon>
        <taxon>Panaeolus</taxon>
    </lineage>
</organism>
<dbReference type="InterPro" id="IPR036869">
    <property type="entry name" value="J_dom_sf"/>
</dbReference>
<dbReference type="InterPro" id="IPR019734">
    <property type="entry name" value="TPR_rpt"/>
</dbReference>
<feature type="repeat" description="TPR" evidence="4">
    <location>
        <begin position="417"/>
        <end position="450"/>
    </location>
</feature>
<comment type="caution">
    <text evidence="9">The sequence shown here is derived from an EMBL/GenBank/DDBJ whole genome shotgun (WGS) entry which is preliminary data.</text>
</comment>
<dbReference type="PRINTS" id="PR00625">
    <property type="entry name" value="JDOMAIN"/>
</dbReference>
<dbReference type="Pfam" id="PF00226">
    <property type="entry name" value="DnaJ"/>
    <property type="match status" value="1"/>
</dbReference>
<sequence length="516" mass="56860">MRLSLPALSLPLLLLSPGLVSASSDSGLYPPGLLPLINKANILLSTGQFGEAAKVYSEAIDQSPTDYLLYYKRATAYFSMQRHTSALDDFEQVLKLTSGTFDNAHLMKARIHVKEGMGGLARDSLRLYIKAKAKDAEKDKDVEELQKDLDELEKVRVKTEKERQAQLWNACVESATQTLRIASHDVEVRKWRAECALAAGDVESAVGDLTRLSHLLPPSTTLLLHIFRLSYFYLPPSTSSLSTLKQCLHFDPDSKPCLSLHRLVKNLDKGFKSLEELEGKEDWRGIVKLLMSGGRKKGEVWARWEEAMMENVGSEEGVVPLVPEGLIPSSSSSSSSNEPTATTTTAKKGKAKKAKGMPPIHLPNPAKASPRRQALVRALCKSYAHLSELVKASSEYPIQMDKWCGELLTLDGCSEDVDGLVGMGEGLVRKGEWEEAVRVLEKAFELSGRSDRRIHGKLGEAQRGLKKSKQKDYYKIIGVSRDADDKTIKKAYRKAAKSAHPDKGGSEKAMAALNEA</sequence>
<name>A0A409WWP3_9AGAR</name>
<dbReference type="OrthoDB" id="1726119at2759"/>
<feature type="compositionally biased region" description="Low complexity" evidence="6">
    <location>
        <begin position="329"/>
        <end position="346"/>
    </location>
</feature>
<feature type="region of interest" description="Disordered" evidence="6">
    <location>
        <begin position="495"/>
        <end position="516"/>
    </location>
</feature>
<feature type="domain" description="J" evidence="8">
    <location>
        <begin position="472"/>
        <end position="516"/>
    </location>
</feature>
<evidence type="ECO:0000256" key="4">
    <source>
        <dbReference type="PROSITE-ProRule" id="PRU00339"/>
    </source>
</evidence>
<evidence type="ECO:0000313" key="10">
    <source>
        <dbReference type="Proteomes" id="UP000284842"/>
    </source>
</evidence>
<dbReference type="GO" id="GO:0051087">
    <property type="term" value="F:protein-folding chaperone binding"/>
    <property type="evidence" value="ECO:0007669"/>
    <property type="project" value="TreeGrafter"/>
</dbReference>
<dbReference type="SUPFAM" id="SSF46565">
    <property type="entry name" value="Chaperone J-domain"/>
    <property type="match status" value="1"/>
</dbReference>
<dbReference type="PANTHER" id="PTHR44140">
    <property type="entry name" value="LD25575P"/>
    <property type="match status" value="1"/>
</dbReference>